<dbReference type="Proteomes" id="UP000019812">
    <property type="component" value="Unassembled WGS sequence"/>
</dbReference>
<organism evidence="2 3">
    <name type="scientific">Candidatus Accumulibacter vicinus</name>
    <dbReference type="NCBI Taxonomy" id="2954382"/>
    <lineage>
        <taxon>Bacteria</taxon>
        <taxon>Pseudomonadati</taxon>
        <taxon>Pseudomonadota</taxon>
        <taxon>Betaproteobacteria</taxon>
        <taxon>Candidatus Accumulibacter</taxon>
    </lineage>
</organism>
<gene>
    <name evidence="2" type="ORF">CAPSK01_001277</name>
</gene>
<evidence type="ECO:0000313" key="3">
    <source>
        <dbReference type="Proteomes" id="UP000019812"/>
    </source>
</evidence>
<accession>A0A084Y2Z2</accession>
<feature type="region of interest" description="Disordered" evidence="1">
    <location>
        <begin position="39"/>
        <end position="65"/>
    </location>
</feature>
<feature type="compositionally biased region" description="Polar residues" evidence="1">
    <location>
        <begin position="49"/>
        <end position="65"/>
    </location>
</feature>
<proteinExistence type="predicted"/>
<comment type="caution">
    <text evidence="2">The sequence shown here is derived from an EMBL/GenBank/DDBJ whole genome shotgun (WGS) entry which is preliminary data.</text>
</comment>
<dbReference type="EMBL" id="JDSS02000018">
    <property type="protein sequence ID" value="KFB69086.1"/>
    <property type="molecule type" value="Genomic_DNA"/>
</dbReference>
<evidence type="ECO:0000256" key="1">
    <source>
        <dbReference type="SAM" id="MobiDB-lite"/>
    </source>
</evidence>
<evidence type="ECO:0000313" key="2">
    <source>
        <dbReference type="EMBL" id="KFB69086.1"/>
    </source>
</evidence>
<reference evidence="2 3" key="1">
    <citation type="submission" date="2014-07" db="EMBL/GenBank/DDBJ databases">
        <title>Expanding our view of genomic diversity in Candidatus Accumulibacter clades.</title>
        <authorList>
            <person name="Skennerton C.T."/>
            <person name="Barr J.J."/>
            <person name="Slater F.R."/>
            <person name="Bond P.L."/>
            <person name="Tyson G.W."/>
        </authorList>
    </citation>
    <scope>NUCLEOTIDE SEQUENCE [LARGE SCALE GENOMIC DNA]</scope>
    <source>
        <strain evidence="3">SK-01</strain>
    </source>
</reference>
<protein>
    <submittedName>
        <fullName evidence="2">Uncharacterized protein</fullName>
    </submittedName>
</protein>
<dbReference type="AlphaFoldDB" id="A0A084Y2Z2"/>
<name>A0A084Y2Z2_9PROT</name>
<sequence length="65" mass="7165">MSSSRSMIAPIRRSVRPRLVVLAIGESATLFGLLIRSTERPSVAKRSRNSSATERTSVMNTSCRE</sequence>